<evidence type="ECO:0000313" key="1">
    <source>
        <dbReference type="EMBL" id="MCU7695266.1"/>
    </source>
</evidence>
<gene>
    <name evidence="1" type="ORF">OD355_12120</name>
</gene>
<reference evidence="1" key="1">
    <citation type="submission" date="2022-10" db="EMBL/GenBank/DDBJ databases">
        <authorList>
            <person name="Kim H.S."/>
            <person name="Kim J.-S."/>
            <person name="Suh M.K."/>
            <person name="Eom M.K."/>
            <person name="Lee J.-S."/>
        </authorList>
    </citation>
    <scope>NUCLEOTIDE SEQUENCE</scope>
    <source>
        <strain evidence="1">LIP-5</strain>
    </source>
</reference>
<dbReference type="Gene3D" id="3.40.630.30">
    <property type="match status" value="1"/>
</dbReference>
<accession>A0AAE3IRW2</accession>
<dbReference type="RefSeq" id="WP_263038754.1">
    <property type="nucleotide sequence ID" value="NZ_JAOTPL010000021.1"/>
</dbReference>
<name>A0AAE3IRW2_9BACT</name>
<proteinExistence type="predicted"/>
<dbReference type="InterPro" id="IPR016181">
    <property type="entry name" value="Acyl_CoA_acyltransferase"/>
</dbReference>
<dbReference type="Proteomes" id="UP001209317">
    <property type="component" value="Unassembled WGS sequence"/>
</dbReference>
<evidence type="ECO:0000313" key="2">
    <source>
        <dbReference type="Proteomes" id="UP001209317"/>
    </source>
</evidence>
<protein>
    <submittedName>
        <fullName evidence="1">N-acetyltransferase</fullName>
    </submittedName>
</protein>
<sequence length="99" mass="11560">MHIRSEEIRDYKEVFKLIENAFENEVYTDHKEQFLVERLRNSKAFIPELSLVAEIDGEITGYILLTKIKIINNDIQKTSLALAPVAVLKKIKEKELEED</sequence>
<organism evidence="1 2">
    <name type="scientific">Haoranjiania flava</name>
    <dbReference type="NCBI Taxonomy" id="1856322"/>
    <lineage>
        <taxon>Bacteria</taxon>
        <taxon>Pseudomonadati</taxon>
        <taxon>Bacteroidota</taxon>
        <taxon>Chitinophagia</taxon>
        <taxon>Chitinophagales</taxon>
        <taxon>Chitinophagaceae</taxon>
        <taxon>Haoranjiania</taxon>
    </lineage>
</organism>
<comment type="caution">
    <text evidence="1">The sequence shown here is derived from an EMBL/GenBank/DDBJ whole genome shotgun (WGS) entry which is preliminary data.</text>
</comment>
<dbReference type="EMBL" id="JAOTPL010000021">
    <property type="protein sequence ID" value="MCU7695266.1"/>
    <property type="molecule type" value="Genomic_DNA"/>
</dbReference>
<dbReference type="AlphaFoldDB" id="A0AAE3IRW2"/>
<keyword evidence="2" id="KW-1185">Reference proteome</keyword>
<dbReference type="SUPFAM" id="SSF55729">
    <property type="entry name" value="Acyl-CoA N-acyltransferases (Nat)"/>
    <property type="match status" value="1"/>
</dbReference>